<protein>
    <submittedName>
        <fullName evidence="1">Uncharacterized protein</fullName>
    </submittedName>
</protein>
<reference evidence="1 2" key="1">
    <citation type="submission" date="2016-07" db="EMBL/GenBank/DDBJ databases">
        <title>Pervasive Adenine N6-methylation of Active Genes in Fungi.</title>
        <authorList>
            <consortium name="DOE Joint Genome Institute"/>
            <person name="Mondo S.J."/>
            <person name="Dannebaum R.O."/>
            <person name="Kuo R.C."/>
            <person name="Labutti K."/>
            <person name="Haridas S."/>
            <person name="Kuo A."/>
            <person name="Salamov A."/>
            <person name="Ahrendt S.R."/>
            <person name="Lipzen A."/>
            <person name="Sullivan W."/>
            <person name="Andreopoulos W.B."/>
            <person name="Clum A."/>
            <person name="Lindquist E."/>
            <person name="Daum C."/>
            <person name="Ramamoorthy G.K."/>
            <person name="Gryganskyi A."/>
            <person name="Culley D."/>
            <person name="Magnuson J.K."/>
            <person name="James T.Y."/>
            <person name="O'Malley M.A."/>
            <person name="Stajich J.E."/>
            <person name="Spatafora J.W."/>
            <person name="Visel A."/>
            <person name="Grigoriev I.V."/>
        </authorList>
    </citation>
    <scope>NUCLEOTIDE SEQUENCE [LARGE SCALE GENOMIC DNA]</scope>
    <source>
        <strain evidence="1 2">12-1054</strain>
    </source>
</reference>
<comment type="caution">
    <text evidence="1">The sequence shown here is derived from an EMBL/GenBank/DDBJ whole genome shotgun (WGS) entry which is preliminary data.</text>
</comment>
<sequence>MSTSSLNVLGKPLAYFGGPSFMKTGFFRDGYCRTSPQDYGQHAVAAIVTDEFLQFSAEAGNDLRTIGLTQDCKWCLCVSRWKQALDAYKAGDLSKAGVPRVVLDATEDSTLKKIQLEDLKAFSTGLKKDEL</sequence>
<name>A0A1Y2FQK4_PROLT</name>
<accession>A0A1Y2FQK4</accession>
<dbReference type="OMA" id="RNGCCDT"/>
<keyword evidence="2" id="KW-1185">Reference proteome</keyword>
<dbReference type="RefSeq" id="XP_040726758.1">
    <property type="nucleotide sequence ID" value="XM_040871040.1"/>
</dbReference>
<evidence type="ECO:0000313" key="1">
    <source>
        <dbReference type="EMBL" id="ORY84975.1"/>
    </source>
</evidence>
<dbReference type="STRING" id="56484.A0A1Y2FQK4"/>
<dbReference type="Proteomes" id="UP000193685">
    <property type="component" value="Unassembled WGS sequence"/>
</dbReference>
<dbReference type="AlphaFoldDB" id="A0A1Y2FQK4"/>
<organism evidence="1 2">
    <name type="scientific">Protomyces lactucae-debilis</name>
    <dbReference type="NCBI Taxonomy" id="2754530"/>
    <lineage>
        <taxon>Eukaryota</taxon>
        <taxon>Fungi</taxon>
        <taxon>Dikarya</taxon>
        <taxon>Ascomycota</taxon>
        <taxon>Taphrinomycotina</taxon>
        <taxon>Taphrinomycetes</taxon>
        <taxon>Taphrinales</taxon>
        <taxon>Protomycetaceae</taxon>
        <taxon>Protomyces</taxon>
    </lineage>
</organism>
<dbReference type="Gene3D" id="3.30.56.110">
    <property type="entry name" value="Protein of unknown function DUF2237"/>
    <property type="match status" value="1"/>
</dbReference>
<dbReference type="PANTHER" id="PTHR37466:SF1">
    <property type="entry name" value="SLR1628 PROTEIN"/>
    <property type="match status" value="1"/>
</dbReference>
<dbReference type="OrthoDB" id="1517790at2759"/>
<gene>
    <name evidence="1" type="ORF">BCR37DRAFT_391692</name>
</gene>
<dbReference type="EMBL" id="MCFI01000005">
    <property type="protein sequence ID" value="ORY84975.1"/>
    <property type="molecule type" value="Genomic_DNA"/>
</dbReference>
<evidence type="ECO:0000313" key="2">
    <source>
        <dbReference type="Proteomes" id="UP000193685"/>
    </source>
</evidence>
<dbReference type="GeneID" id="63787639"/>
<dbReference type="PANTHER" id="PTHR37466">
    <property type="entry name" value="SLR1628 PROTEIN"/>
    <property type="match status" value="1"/>
</dbReference>
<proteinExistence type="predicted"/>
<dbReference type="Pfam" id="PF09996">
    <property type="entry name" value="DUF2237"/>
    <property type="match status" value="1"/>
</dbReference>
<dbReference type="InterPro" id="IPR018714">
    <property type="entry name" value="DUF2237"/>
</dbReference>
<dbReference type="SMR" id="A0A1Y2FQK4"/>